<keyword evidence="1" id="KW-0472">Membrane</keyword>
<feature type="transmembrane region" description="Helical" evidence="1">
    <location>
        <begin position="47"/>
        <end position="69"/>
    </location>
</feature>
<reference evidence="2 3" key="1">
    <citation type="submission" date="2024-10" db="EMBL/GenBank/DDBJ databases">
        <title>The Natural Products Discovery Center: Release of the First 8490 Sequenced Strains for Exploring Actinobacteria Biosynthetic Diversity.</title>
        <authorList>
            <person name="Kalkreuter E."/>
            <person name="Kautsar S.A."/>
            <person name="Yang D."/>
            <person name="Bader C.D."/>
            <person name="Teijaro C.N."/>
            <person name="Fluegel L."/>
            <person name="Davis C.M."/>
            <person name="Simpson J.R."/>
            <person name="Lauterbach L."/>
            <person name="Steele A.D."/>
            <person name="Gui C."/>
            <person name="Meng S."/>
            <person name="Li G."/>
            <person name="Viehrig K."/>
            <person name="Ye F."/>
            <person name="Su P."/>
            <person name="Kiefer A.F."/>
            <person name="Nichols A."/>
            <person name="Cepeda A.J."/>
            <person name="Yan W."/>
            <person name="Fan B."/>
            <person name="Jiang Y."/>
            <person name="Adhikari A."/>
            <person name="Zheng C.-J."/>
            <person name="Schuster L."/>
            <person name="Cowan T.M."/>
            <person name="Smanski M.J."/>
            <person name="Chevrette M.G."/>
            <person name="De Carvalho L.P.S."/>
            <person name="Shen B."/>
        </authorList>
    </citation>
    <scope>NUCLEOTIDE SEQUENCE [LARGE SCALE GENOMIC DNA]</scope>
    <source>
        <strain evidence="2 3">NPDC006488</strain>
    </source>
</reference>
<feature type="transmembrane region" description="Helical" evidence="1">
    <location>
        <begin position="188"/>
        <end position="205"/>
    </location>
</feature>
<dbReference type="RefSeq" id="WP_388101318.1">
    <property type="nucleotide sequence ID" value="NZ_JBIAHM010000001.1"/>
</dbReference>
<evidence type="ECO:0000313" key="3">
    <source>
        <dbReference type="Proteomes" id="UP001601303"/>
    </source>
</evidence>
<feature type="transmembrane region" description="Helical" evidence="1">
    <location>
        <begin position="89"/>
        <end position="109"/>
    </location>
</feature>
<sequence>MRVTTGVVGQLVRPVLRALPRRALGAGAGAGLLLAALPRLLSDEPDPWTALLVLRGAALALALGLTFLLDDPARQVTVAVPTRRMLRAALRTALVAPLAALWWTAAVLLIPAQVRPPVGDITLEAGAAAVVALAASAAAVRLTDEAEPGQRVAIALLATSMAAALLLPTEWGLFAAPKDKWWTPGHDHWAFVLAGAALVWAACGPEPVRRRLGGFALPRRLRSTPAH</sequence>
<gene>
    <name evidence="2" type="ORF">ACFYNQ_00230</name>
</gene>
<dbReference type="Proteomes" id="UP001601303">
    <property type="component" value="Unassembled WGS sequence"/>
</dbReference>
<evidence type="ECO:0000313" key="2">
    <source>
        <dbReference type="EMBL" id="MFE9596985.1"/>
    </source>
</evidence>
<evidence type="ECO:0000256" key="1">
    <source>
        <dbReference type="SAM" id="Phobius"/>
    </source>
</evidence>
<feature type="transmembrane region" description="Helical" evidence="1">
    <location>
        <begin position="23"/>
        <end position="41"/>
    </location>
</feature>
<dbReference type="EMBL" id="JBIAHM010000001">
    <property type="protein sequence ID" value="MFE9596985.1"/>
    <property type="molecule type" value="Genomic_DNA"/>
</dbReference>
<keyword evidence="1" id="KW-1133">Transmembrane helix</keyword>
<accession>A0ABW6LSU2</accession>
<feature type="transmembrane region" description="Helical" evidence="1">
    <location>
        <begin position="121"/>
        <end position="140"/>
    </location>
</feature>
<keyword evidence="1" id="KW-0812">Transmembrane</keyword>
<name>A0ABW6LSU2_9ACTN</name>
<keyword evidence="3" id="KW-1185">Reference proteome</keyword>
<organism evidence="2 3">
    <name type="scientific">Streptomyces hokutonensis</name>
    <dbReference type="NCBI Taxonomy" id="1306990"/>
    <lineage>
        <taxon>Bacteria</taxon>
        <taxon>Bacillati</taxon>
        <taxon>Actinomycetota</taxon>
        <taxon>Actinomycetes</taxon>
        <taxon>Kitasatosporales</taxon>
        <taxon>Streptomycetaceae</taxon>
        <taxon>Streptomyces</taxon>
    </lineage>
</organism>
<comment type="caution">
    <text evidence="2">The sequence shown here is derived from an EMBL/GenBank/DDBJ whole genome shotgun (WGS) entry which is preliminary data.</text>
</comment>
<proteinExistence type="predicted"/>
<feature type="transmembrane region" description="Helical" evidence="1">
    <location>
        <begin position="152"/>
        <end position="176"/>
    </location>
</feature>
<protein>
    <submittedName>
        <fullName evidence="2">ABC transporter</fullName>
    </submittedName>
</protein>